<dbReference type="Proteomes" id="UP000295515">
    <property type="component" value="Unassembled WGS sequence"/>
</dbReference>
<dbReference type="PROSITE" id="PS51379">
    <property type="entry name" value="4FE4S_FER_2"/>
    <property type="match status" value="2"/>
</dbReference>
<reference evidence="8 9" key="1">
    <citation type="submission" date="2019-03" db="EMBL/GenBank/DDBJ databases">
        <title>Genomic Encyclopedia of Type Strains, Phase IV (KMG-IV): sequencing the most valuable type-strain genomes for metagenomic binning, comparative biology and taxonomic classification.</title>
        <authorList>
            <person name="Goeker M."/>
        </authorList>
    </citation>
    <scope>NUCLEOTIDE SEQUENCE [LARGE SCALE GENOMIC DNA]</scope>
    <source>
        <strain evidence="8 9">DSM 29487</strain>
    </source>
</reference>
<evidence type="ECO:0000256" key="6">
    <source>
        <dbReference type="ARBA" id="ARBA00023014"/>
    </source>
</evidence>
<dbReference type="Pfam" id="PF00037">
    <property type="entry name" value="Fer4"/>
    <property type="match status" value="2"/>
</dbReference>
<dbReference type="GO" id="GO:0051539">
    <property type="term" value="F:4 iron, 4 sulfur cluster binding"/>
    <property type="evidence" value="ECO:0007669"/>
    <property type="project" value="UniProtKB-KW"/>
</dbReference>
<dbReference type="Pfam" id="PF01243">
    <property type="entry name" value="PNPOx_N"/>
    <property type="match status" value="1"/>
</dbReference>
<dbReference type="AlphaFoldDB" id="A0A4R3Z7A1"/>
<dbReference type="InterPro" id="IPR011576">
    <property type="entry name" value="Pyridox_Oxase_N"/>
</dbReference>
<evidence type="ECO:0000259" key="7">
    <source>
        <dbReference type="PROSITE" id="PS51379"/>
    </source>
</evidence>
<dbReference type="PANTHER" id="PTHR24960:SF79">
    <property type="entry name" value="PHOTOSYSTEM I IRON-SULFUR CENTER"/>
    <property type="match status" value="1"/>
</dbReference>
<evidence type="ECO:0000256" key="2">
    <source>
        <dbReference type="ARBA" id="ARBA00003532"/>
    </source>
</evidence>
<dbReference type="Gene3D" id="3.30.70.20">
    <property type="match status" value="1"/>
</dbReference>
<protein>
    <submittedName>
        <fullName evidence="8">Putative pyridoxamine 5'-phosphate oxidase family protein</fullName>
    </submittedName>
</protein>
<keyword evidence="5" id="KW-0408">Iron</keyword>
<dbReference type="PANTHER" id="PTHR24960">
    <property type="entry name" value="PHOTOSYSTEM I IRON-SULFUR CENTER-RELATED"/>
    <property type="match status" value="1"/>
</dbReference>
<sequence length="200" mass="23118">MKAQKYLDILREIKDVAFATVDENGKPQVRIIDVMIVENEKLYFCTARGKAFYQQLIQNENVAITGMNQAFQMIRLNGVIYRLSQQKEWIDRIFKENPSMNHVYPGESRYILEAFCIEQGEGEFFDLGKEPIVIESFILGNEDYQQKGFIINEDCIHCGKCERICPQQCIKDFVISQTHCLHCGLCYEECPVKAIVKRGG</sequence>
<dbReference type="SUPFAM" id="SSF54862">
    <property type="entry name" value="4Fe-4S ferredoxins"/>
    <property type="match status" value="1"/>
</dbReference>
<accession>A0A4R3Z7A1</accession>
<evidence type="ECO:0000313" key="8">
    <source>
        <dbReference type="EMBL" id="TCW02103.1"/>
    </source>
</evidence>
<dbReference type="InterPro" id="IPR012349">
    <property type="entry name" value="Split_barrel_FMN-bd"/>
</dbReference>
<gene>
    <name evidence="8" type="ORF">EDD60_10266</name>
</gene>
<keyword evidence="6" id="KW-0411">Iron-sulfur</keyword>
<evidence type="ECO:0000256" key="1">
    <source>
        <dbReference type="ARBA" id="ARBA00001966"/>
    </source>
</evidence>
<dbReference type="PROSITE" id="PS00198">
    <property type="entry name" value="4FE4S_FER_1"/>
    <property type="match status" value="2"/>
</dbReference>
<name>A0A4R3Z7A1_9FIRM</name>
<dbReference type="EMBL" id="SMCQ01000002">
    <property type="protein sequence ID" value="TCW02103.1"/>
    <property type="molecule type" value="Genomic_DNA"/>
</dbReference>
<dbReference type="InterPro" id="IPR050157">
    <property type="entry name" value="PSI_iron-sulfur_center"/>
</dbReference>
<feature type="domain" description="4Fe-4S ferredoxin-type" evidence="7">
    <location>
        <begin position="177"/>
        <end position="200"/>
    </location>
</feature>
<keyword evidence="3" id="KW-0004">4Fe-4S</keyword>
<keyword evidence="9" id="KW-1185">Reference proteome</keyword>
<keyword evidence="4" id="KW-0479">Metal-binding</keyword>
<dbReference type="InterPro" id="IPR017896">
    <property type="entry name" value="4Fe4S_Fe-S-bd"/>
</dbReference>
<evidence type="ECO:0000313" key="9">
    <source>
        <dbReference type="Proteomes" id="UP000295515"/>
    </source>
</evidence>
<dbReference type="GeneID" id="98914309"/>
<dbReference type="Gene3D" id="2.30.110.10">
    <property type="entry name" value="Electron Transport, Fmn-binding Protein, Chain A"/>
    <property type="match status" value="1"/>
</dbReference>
<dbReference type="RefSeq" id="WP_066446197.1">
    <property type="nucleotide sequence ID" value="NZ_JANKBF010000003.1"/>
</dbReference>
<evidence type="ECO:0000256" key="3">
    <source>
        <dbReference type="ARBA" id="ARBA00022485"/>
    </source>
</evidence>
<proteinExistence type="predicted"/>
<comment type="function">
    <text evidence="2">Ferredoxins are iron-sulfur proteins that transfer electrons in a wide variety of metabolic reactions.</text>
</comment>
<evidence type="ECO:0000256" key="4">
    <source>
        <dbReference type="ARBA" id="ARBA00022723"/>
    </source>
</evidence>
<dbReference type="SUPFAM" id="SSF50475">
    <property type="entry name" value="FMN-binding split barrel"/>
    <property type="match status" value="1"/>
</dbReference>
<dbReference type="GO" id="GO:0046872">
    <property type="term" value="F:metal ion binding"/>
    <property type="evidence" value="ECO:0007669"/>
    <property type="project" value="UniProtKB-KW"/>
</dbReference>
<comment type="caution">
    <text evidence="8">The sequence shown here is derived from an EMBL/GenBank/DDBJ whole genome shotgun (WGS) entry which is preliminary data.</text>
</comment>
<comment type="cofactor">
    <cofactor evidence="1">
        <name>[4Fe-4S] cluster</name>
        <dbReference type="ChEBI" id="CHEBI:49883"/>
    </cofactor>
</comment>
<evidence type="ECO:0000256" key="5">
    <source>
        <dbReference type="ARBA" id="ARBA00023004"/>
    </source>
</evidence>
<dbReference type="InterPro" id="IPR017900">
    <property type="entry name" value="4Fe4S_Fe_S_CS"/>
</dbReference>
<organism evidence="8 9">
    <name type="scientific">Longibaculum muris</name>
    <dbReference type="NCBI Taxonomy" id="1796628"/>
    <lineage>
        <taxon>Bacteria</taxon>
        <taxon>Bacillati</taxon>
        <taxon>Bacillota</taxon>
        <taxon>Erysipelotrichia</taxon>
        <taxon>Erysipelotrichales</taxon>
        <taxon>Coprobacillaceae</taxon>
        <taxon>Longibaculum</taxon>
    </lineage>
</organism>
<feature type="domain" description="4Fe-4S ferredoxin-type" evidence="7">
    <location>
        <begin position="147"/>
        <end position="176"/>
    </location>
</feature>